<proteinExistence type="predicted"/>
<dbReference type="HOGENOM" id="CLU_3291826_0_0_5"/>
<gene>
    <name evidence="1" type="ORF">METH_22695</name>
</gene>
<keyword evidence="1" id="KW-0614">Plasmid</keyword>
<reference evidence="1 2" key="1">
    <citation type="submission" date="2013-09" db="EMBL/GenBank/DDBJ databases">
        <authorList>
            <consortium name="DOE Joint Genome Institute"/>
            <person name="Klenk H.-P."/>
            <person name="Huntemann M."/>
            <person name="Han J."/>
            <person name="Chen A."/>
            <person name="Kyrpides N."/>
            <person name="Mavromatis K."/>
            <person name="Markowitz V."/>
            <person name="Palaniappan K."/>
            <person name="Ivanova N."/>
            <person name="Schaumberg A."/>
            <person name="Pati A."/>
            <person name="Liolios K."/>
            <person name="Nordberg H.P."/>
            <person name="Cantor M.N."/>
            <person name="Hua S.X."/>
            <person name="Woyke T."/>
        </authorList>
    </citation>
    <scope>NUCLEOTIDE SEQUENCE [LARGE SCALE GENOMIC DNA]</scope>
    <source>
        <strain evidence="1 2">DSM 14336</strain>
        <plasmid evidence="2">2</plasmid>
    </source>
</reference>
<geneLocation type="plasmid" evidence="2">
    <name>2</name>
</geneLocation>
<name>V9VY25_9RHOB</name>
<dbReference type="AlphaFoldDB" id="V9VY25"/>
<dbReference type="Proteomes" id="UP000018780">
    <property type="component" value="Plasmid unnamed2"/>
</dbReference>
<organism evidence="1 2">
    <name type="scientific">Leisingera methylohalidivorans DSM 14336</name>
    <dbReference type="NCBI Taxonomy" id="999552"/>
    <lineage>
        <taxon>Bacteria</taxon>
        <taxon>Pseudomonadati</taxon>
        <taxon>Pseudomonadota</taxon>
        <taxon>Alphaproteobacteria</taxon>
        <taxon>Rhodobacterales</taxon>
        <taxon>Roseobacteraceae</taxon>
        <taxon>Leisingera</taxon>
    </lineage>
</organism>
<evidence type="ECO:0000313" key="2">
    <source>
        <dbReference type="Proteomes" id="UP000018780"/>
    </source>
</evidence>
<evidence type="ECO:0000313" key="1">
    <source>
        <dbReference type="EMBL" id="AHD03641.1"/>
    </source>
</evidence>
<dbReference type="EMBL" id="CP006775">
    <property type="protein sequence ID" value="AHD03641.1"/>
    <property type="molecule type" value="Genomic_DNA"/>
</dbReference>
<accession>V9VY25</accession>
<sequence length="40" mass="4549">MIGAKLRSREIESQITETNIAIKSLNRMTALDRAVFERVS</sequence>
<dbReference type="KEGG" id="lmd:METH_22695"/>
<dbReference type="PATRIC" id="fig|999552.6.peg.4485"/>
<evidence type="ECO:0008006" key="3">
    <source>
        <dbReference type="Google" id="ProtNLM"/>
    </source>
</evidence>
<keyword evidence="2" id="KW-1185">Reference proteome</keyword>
<protein>
    <recommendedName>
        <fullName evidence="3">Transposase</fullName>
    </recommendedName>
</protein>